<dbReference type="InterPro" id="IPR036296">
    <property type="entry name" value="SKP1-like_dim_sf"/>
</dbReference>
<dbReference type="RefSeq" id="XP_006679631.1">
    <property type="nucleotide sequence ID" value="XM_006679568.1"/>
</dbReference>
<evidence type="ECO:0000256" key="2">
    <source>
        <dbReference type="ARBA" id="ARBA00022490"/>
    </source>
</evidence>
<evidence type="ECO:0000256" key="1">
    <source>
        <dbReference type="ARBA" id="ARBA00004245"/>
    </source>
</evidence>
<organism evidence="5 6">
    <name type="scientific">Batrachochytrium dendrobatidis (strain JAM81 / FGSC 10211)</name>
    <name type="common">Frog chytrid fungus</name>
    <dbReference type="NCBI Taxonomy" id="684364"/>
    <lineage>
        <taxon>Eukaryota</taxon>
        <taxon>Fungi</taxon>
        <taxon>Fungi incertae sedis</taxon>
        <taxon>Chytridiomycota</taxon>
        <taxon>Chytridiomycota incertae sedis</taxon>
        <taxon>Chytridiomycetes</taxon>
        <taxon>Rhizophydiales</taxon>
        <taxon>Rhizophydiales incertae sedis</taxon>
        <taxon>Batrachochytrium</taxon>
    </lineage>
</organism>
<reference evidence="5 6" key="1">
    <citation type="submission" date="2009-12" db="EMBL/GenBank/DDBJ databases">
        <title>The draft genome of Batrachochytrium dendrobatidis.</title>
        <authorList>
            <consortium name="US DOE Joint Genome Institute (JGI-PGF)"/>
            <person name="Kuo A."/>
            <person name="Salamov A."/>
            <person name="Schmutz J."/>
            <person name="Lucas S."/>
            <person name="Pitluck S."/>
            <person name="Rosenblum E."/>
            <person name="Stajich J."/>
            <person name="Eisen M."/>
            <person name="Grigoriev I.V."/>
        </authorList>
    </citation>
    <scope>NUCLEOTIDE SEQUENCE [LARGE SCALE GENOMIC DNA]</scope>
    <source>
        <strain evidence="6">JAM81 / FGSC 10211</strain>
    </source>
</reference>
<dbReference type="GO" id="GO:0006511">
    <property type="term" value="P:ubiquitin-dependent protein catabolic process"/>
    <property type="evidence" value="ECO:0007669"/>
    <property type="project" value="InterPro"/>
</dbReference>
<protein>
    <recommendedName>
        <fullName evidence="7">BTB domain-containing protein</fullName>
    </recommendedName>
</protein>
<dbReference type="HOGENOM" id="CLU_277304_0_0_1"/>
<dbReference type="Gene3D" id="3.30.710.10">
    <property type="entry name" value="Potassium Channel Kv1.1, Chain A"/>
    <property type="match status" value="1"/>
</dbReference>
<dbReference type="InParanoid" id="F4P4U3"/>
<dbReference type="PANTHER" id="PTHR24107">
    <property type="entry name" value="YNEIN REGULATORY COMPLEX SUBUNIT 5"/>
    <property type="match status" value="1"/>
</dbReference>
<dbReference type="PANTHER" id="PTHR24107:SF2">
    <property type="entry name" value="NLR FAMILY CARD DOMAIN CONTAINING 3"/>
    <property type="match status" value="1"/>
</dbReference>
<dbReference type="AlphaFoldDB" id="F4P4U3"/>
<evidence type="ECO:0000256" key="3">
    <source>
        <dbReference type="ARBA" id="ARBA00023212"/>
    </source>
</evidence>
<dbReference type="EMBL" id="GL882885">
    <property type="protein sequence ID" value="EGF79650.1"/>
    <property type="molecule type" value="Genomic_DNA"/>
</dbReference>
<dbReference type="Gene3D" id="3.80.10.10">
    <property type="entry name" value="Ribonuclease Inhibitor"/>
    <property type="match status" value="2"/>
</dbReference>
<dbReference type="SUPFAM" id="SSF81382">
    <property type="entry name" value="Skp1 dimerisation domain-like"/>
    <property type="match status" value="1"/>
</dbReference>
<name>F4P4U3_BATDJ</name>
<dbReference type="GeneID" id="18243470"/>
<comment type="subcellular location">
    <subcellularLocation>
        <location evidence="1">Cytoplasm</location>
        <location evidence="1">Cytoskeleton</location>
    </subcellularLocation>
</comment>
<evidence type="ECO:0008006" key="7">
    <source>
        <dbReference type="Google" id="ProtNLM"/>
    </source>
</evidence>
<evidence type="ECO:0000256" key="4">
    <source>
        <dbReference type="SAM" id="MobiDB-lite"/>
    </source>
</evidence>
<dbReference type="InterPro" id="IPR011333">
    <property type="entry name" value="SKP1/BTB/POZ_sf"/>
</dbReference>
<keyword evidence="6" id="KW-1185">Reference proteome</keyword>
<gene>
    <name evidence="5" type="ORF">BATDEDRAFT_89382</name>
</gene>
<keyword evidence="2" id="KW-0963">Cytoplasm</keyword>
<dbReference type="OrthoDB" id="5977743at2759"/>
<dbReference type="GO" id="GO:0005856">
    <property type="term" value="C:cytoskeleton"/>
    <property type="evidence" value="ECO:0007669"/>
    <property type="project" value="UniProtKB-SubCell"/>
</dbReference>
<evidence type="ECO:0000313" key="6">
    <source>
        <dbReference type="Proteomes" id="UP000007241"/>
    </source>
</evidence>
<dbReference type="SUPFAM" id="SSF52047">
    <property type="entry name" value="RNI-like"/>
    <property type="match status" value="2"/>
</dbReference>
<dbReference type="STRING" id="684364.F4P4U3"/>
<feature type="region of interest" description="Disordered" evidence="4">
    <location>
        <begin position="28"/>
        <end position="49"/>
    </location>
</feature>
<proteinExistence type="predicted"/>
<keyword evidence="3" id="KW-0206">Cytoskeleton</keyword>
<evidence type="ECO:0000313" key="5">
    <source>
        <dbReference type="EMBL" id="EGF79650.1"/>
    </source>
</evidence>
<sequence>MQGLGSFFFDPLDQPMLKVVRYNSSTSITQTRSTSTSHNTGYVPNTNRQSDFFKPSISHKATAFPSSEIQCRVGSIGNPTFSEMDLTVSLQNTVGGKSEQRVTVSPAIALPSFNKLSVGKWQNGQNIHLGIEVSTTLAKASKITYPKSTLRSNRLPKISCESNTSKLNSVVGGLVSSKQKNQCLLNSSSLNSEVIHTDNSTAGITQDYFLLKGCPDTREPSRRLILESLKHAQPIVPAHTTCRLQPSRIADQLPCPNSTTIIKPLVLMADAQSSKIITLKHATLAVMENLSNSETITVNIGIPAHESHSTIRIHKEIVYQSATLKHIHLHSTHFQESVQGLSLPTIPTDVILQIMEYLTRQYYKQNLWKEGMVSVDEIQPRLDHLFDLMEAGMYLDLPGLVDLCAKLVAKNFDCIKSFEELSTMLVRSVLKHLNVGQLIICEHDLLARSKEESMKSVSETKTGNLISKPCINTQSIWINQFWRLMNGRMDRIQQCVSQHDHFTYQHIYNRGQHCDSLVSNLNNDTAESVMLDSVQSINIMQNLGMSLDDVCEEVEFYTVAKRVCLENYILDVLGQPLGHKMFTQVIQHQGSILKKLYLDIGLIQDNYGIQGLVGQLSAYCSNLKQLVLRIDRCNQYTLNELTNVAQILPNTCQLFLEVLVVASSSGSIPSILALCTSSATIEHELLSNKTNSFNSVFQPNDPHSRQMRIETESNLDLRGISSLAEFIYPSSWTNSNKLPATNSIQNRQSRHLGVHMKWIPTASKQMGVDASIFHTFLVQIPLVHIRITHLDLSNIQLSPDTTPTIIALVSHAQSSLTHLVLTNTHLTASALATIFDAMQHASSNLTYISISRTIHSADPNITDCCKSIAAYIASNRTCIRTLDLSDNPLTSLGMIILTDAIATNTRLTCIHLNGVNLGSHVKHLVKSVTIEQTSLTKICIARNGVLPRGLCLVIDALQTATNQHNVPKQIHIQPLCTTTITYLDISANVFDQTVATRLAAWISSGTCQLNSLVAKGLGTPVQTLGTNGIIDIVASVHHALHLMHIDFSAQCLNDTVCEALGNAIAMRTCQKWVLTDNLLTDQGVGTIKRVIATTEKRLEQRITIDLQRNWISKKAATVIPSMIMHSSNVLIITGYQHSNTDPMK</sequence>
<dbReference type="InterPro" id="IPR052410">
    <property type="entry name" value="DRC5"/>
</dbReference>
<dbReference type="Proteomes" id="UP000007241">
    <property type="component" value="Unassembled WGS sequence"/>
</dbReference>
<feature type="compositionally biased region" description="Low complexity" evidence="4">
    <location>
        <begin position="28"/>
        <end position="37"/>
    </location>
</feature>
<dbReference type="InterPro" id="IPR032675">
    <property type="entry name" value="LRR_dom_sf"/>
</dbReference>
<feature type="compositionally biased region" description="Polar residues" evidence="4">
    <location>
        <begin position="38"/>
        <end position="49"/>
    </location>
</feature>
<accession>F4P4U3</accession>